<accession>A0A127QGY2</accession>
<dbReference type="EMBL" id="CP013235">
    <property type="protein sequence ID" value="AMP09264.1"/>
    <property type="molecule type" value="Genomic_DNA"/>
</dbReference>
<keyword evidence="2" id="KW-1185">Reference proteome</keyword>
<dbReference type="Proteomes" id="UP000071778">
    <property type="component" value="Chromosome"/>
</dbReference>
<reference evidence="1 2" key="1">
    <citation type="submission" date="2015-11" db="EMBL/GenBank/DDBJ databases">
        <title>Exploring the genomic traits of fungus-feeding bacterial genus Collimonas.</title>
        <authorList>
            <person name="Song C."/>
            <person name="Schmidt R."/>
            <person name="de Jager V."/>
            <person name="Krzyzanowska D."/>
            <person name="Jongedijk E."/>
            <person name="Cankar K."/>
            <person name="Beekwilder J."/>
            <person name="van Veen A."/>
            <person name="de Boer W."/>
            <person name="van Veen J.A."/>
            <person name="Garbeva P."/>
        </authorList>
    </citation>
    <scope>NUCLEOTIDE SEQUENCE [LARGE SCALE GENOMIC DNA]</scope>
    <source>
        <strain evidence="1 2">Ter282</strain>
    </source>
</reference>
<evidence type="ECO:0000313" key="1">
    <source>
        <dbReference type="EMBL" id="AMP09264.1"/>
    </source>
</evidence>
<sequence length="38" mass="4414">MVLMLLVLMLLLNWLLTLPLLLTFRMLTLPNESGDSRE</sequence>
<protein>
    <submittedName>
        <fullName evidence="1">Putative membrane protein</fullName>
    </submittedName>
</protein>
<gene>
    <name evidence="1" type="ORF">CAter282_1475</name>
</gene>
<proteinExistence type="predicted"/>
<organism evidence="1 2">
    <name type="scientific">Collimonas arenae</name>
    <dbReference type="NCBI Taxonomy" id="279058"/>
    <lineage>
        <taxon>Bacteria</taxon>
        <taxon>Pseudomonadati</taxon>
        <taxon>Pseudomonadota</taxon>
        <taxon>Betaproteobacteria</taxon>
        <taxon>Burkholderiales</taxon>
        <taxon>Oxalobacteraceae</taxon>
        <taxon>Collimonas</taxon>
    </lineage>
</organism>
<dbReference type="AlphaFoldDB" id="A0A127QGY2"/>
<name>A0A127QGY2_9BURK</name>
<evidence type="ECO:0000313" key="2">
    <source>
        <dbReference type="Proteomes" id="UP000071778"/>
    </source>
</evidence>
<dbReference type="PATRIC" id="fig|279058.18.peg.1458"/>